<evidence type="ECO:0008006" key="3">
    <source>
        <dbReference type="Google" id="ProtNLM"/>
    </source>
</evidence>
<evidence type="ECO:0000313" key="2">
    <source>
        <dbReference type="Proteomes" id="UP000825123"/>
    </source>
</evidence>
<dbReference type="KEGG" id="csty:KN1_12420"/>
<dbReference type="Proteomes" id="UP000825123">
    <property type="component" value="Chromosome"/>
</dbReference>
<keyword evidence="2" id="KW-1185">Reference proteome</keyword>
<proteinExistence type="predicted"/>
<dbReference type="AlphaFoldDB" id="A0A8D5ZJ36"/>
<organism evidence="1 2">
    <name type="scientific">Stygiolobus caldivivus</name>
    <dbReference type="NCBI Taxonomy" id="2824673"/>
    <lineage>
        <taxon>Archaea</taxon>
        <taxon>Thermoproteota</taxon>
        <taxon>Thermoprotei</taxon>
        <taxon>Sulfolobales</taxon>
        <taxon>Sulfolobaceae</taxon>
        <taxon>Stygiolobus</taxon>
    </lineage>
</organism>
<dbReference type="GeneID" id="66162972"/>
<reference evidence="1 2" key="1">
    <citation type="submission" date="2021-04" db="EMBL/GenBank/DDBJ databases">
        <title>Complete genome sequence of Stygiolobus sp. KN-1.</title>
        <authorList>
            <person name="Nakamura K."/>
            <person name="Sakai H."/>
            <person name="Kurosawa N."/>
        </authorList>
    </citation>
    <scope>NUCLEOTIDE SEQUENCE [LARGE SCALE GENOMIC DNA]</scope>
    <source>
        <strain evidence="1 2">KN-1</strain>
    </source>
</reference>
<dbReference type="EMBL" id="AP024597">
    <property type="protein sequence ID" value="BCU69945.1"/>
    <property type="molecule type" value="Genomic_DNA"/>
</dbReference>
<gene>
    <name evidence="1" type="ORF">KN1_12420</name>
</gene>
<name>A0A8D5ZJ36_9CREN</name>
<protein>
    <recommendedName>
        <fullName evidence="3">Cellulase</fullName>
    </recommendedName>
</protein>
<dbReference type="InterPro" id="IPR013320">
    <property type="entry name" value="ConA-like_dom_sf"/>
</dbReference>
<accession>A0A8D5ZJ36</accession>
<sequence>MDKRVTVIIALLLVVSALAFIYSKQGVFHNSDQTAPPTAPFTTSTALNSPAVRDNTGVDLMGFNTSFSLIGERGPTLSYPIAEVYGPENSLLTSTFLWNMKSSNGVVNMTFYRGLLNVSVNLSSFEKIQTGIPVDGYPGLMYGKECWFPFYGSTLTLPQLPLPQKITSLPDFYSRVDFRLYQLNGSIDDFSYDIWLSQDPNVTVLHYPCIEVMVWMYHEEDITSQYFLKEGSVTVTAVINGSVENESFTVYVLPHTGSAGGWVGVYYVSQNELEGNVSLPLSYFIKQSVYFAGKVFPTLSPAQYYLDAIQVGMEFNNTPQGIAKLGYTLYGWWLYFNSTTATSS</sequence>
<dbReference type="SUPFAM" id="SSF49899">
    <property type="entry name" value="Concanavalin A-like lectins/glucanases"/>
    <property type="match status" value="1"/>
</dbReference>
<dbReference type="GO" id="GO:0004553">
    <property type="term" value="F:hydrolase activity, hydrolyzing O-glycosyl compounds"/>
    <property type="evidence" value="ECO:0007669"/>
    <property type="project" value="InterPro"/>
</dbReference>
<dbReference type="Gene3D" id="2.60.120.180">
    <property type="match status" value="1"/>
</dbReference>
<dbReference type="RefSeq" id="WP_221290039.1">
    <property type="nucleotide sequence ID" value="NZ_AP024597.1"/>
</dbReference>
<evidence type="ECO:0000313" key="1">
    <source>
        <dbReference type="EMBL" id="BCU69945.1"/>
    </source>
</evidence>
<dbReference type="InterPro" id="IPR013319">
    <property type="entry name" value="GH11/12"/>
</dbReference>